<proteinExistence type="predicted"/>
<dbReference type="RefSeq" id="WP_183550187.1">
    <property type="nucleotide sequence ID" value="NZ_BMQT01000015.1"/>
</dbReference>
<gene>
    <name evidence="2" type="ORF">FHS12_004615</name>
</gene>
<reference evidence="2 3" key="1">
    <citation type="submission" date="2020-08" db="EMBL/GenBank/DDBJ databases">
        <title>Genomic Encyclopedia of Type Strains, Phase III (KMG-III): the genomes of soil and plant-associated and newly described type strains.</title>
        <authorList>
            <person name="Whitman W."/>
        </authorList>
    </citation>
    <scope>NUCLEOTIDE SEQUENCE [LARGE SCALE GENOMIC DNA]</scope>
    <source>
        <strain evidence="2 3">CECT 3302</strain>
    </source>
</reference>
<feature type="transmembrane region" description="Helical" evidence="1">
    <location>
        <begin position="20"/>
        <end position="40"/>
    </location>
</feature>
<sequence>MGENSTGPTLSVPRRLKITGTIVVVLLAVWAGVLGARTLLDRTAPPEFPASDVRDWATFADHVVLGTAGPADTDRLEVTTVLWSRQGAHPIGRRISIEADLTEDEAYAVPVAWFEDGSTDGRWVALTADAVLRLDAGRITGGGATWAADHAGESPRVLATELYETGPHPAAVPYLYESLEQRLAAVER</sequence>
<evidence type="ECO:0000313" key="2">
    <source>
        <dbReference type="EMBL" id="MBB3091640.1"/>
    </source>
</evidence>
<keyword evidence="1" id="KW-0812">Transmembrane</keyword>
<protein>
    <submittedName>
        <fullName evidence="2">Uncharacterized protein</fullName>
    </submittedName>
</protein>
<dbReference type="Proteomes" id="UP000577707">
    <property type="component" value="Unassembled WGS sequence"/>
</dbReference>
<comment type="caution">
    <text evidence="2">The sequence shown here is derived from an EMBL/GenBank/DDBJ whole genome shotgun (WGS) entry which is preliminary data.</text>
</comment>
<evidence type="ECO:0000256" key="1">
    <source>
        <dbReference type="SAM" id="Phobius"/>
    </source>
</evidence>
<dbReference type="EMBL" id="JACHXG010000012">
    <property type="protein sequence ID" value="MBB3091640.1"/>
    <property type="molecule type" value="Genomic_DNA"/>
</dbReference>
<keyword evidence="3" id="KW-1185">Reference proteome</keyword>
<organism evidence="2 3">
    <name type="scientific">Nocardioides albus</name>
    <dbReference type="NCBI Taxonomy" id="1841"/>
    <lineage>
        <taxon>Bacteria</taxon>
        <taxon>Bacillati</taxon>
        <taxon>Actinomycetota</taxon>
        <taxon>Actinomycetes</taxon>
        <taxon>Propionibacteriales</taxon>
        <taxon>Nocardioidaceae</taxon>
        <taxon>Nocardioides</taxon>
    </lineage>
</organism>
<accession>A0A7W5A930</accession>
<keyword evidence="1" id="KW-1133">Transmembrane helix</keyword>
<dbReference type="AlphaFoldDB" id="A0A7W5A930"/>
<keyword evidence="1" id="KW-0472">Membrane</keyword>
<evidence type="ECO:0000313" key="3">
    <source>
        <dbReference type="Proteomes" id="UP000577707"/>
    </source>
</evidence>
<name>A0A7W5A930_9ACTN</name>